<dbReference type="Pfam" id="PF01408">
    <property type="entry name" value="GFO_IDH_MocA"/>
    <property type="match status" value="1"/>
</dbReference>
<dbReference type="AlphaFoldDB" id="A0A1I4D5H0"/>
<feature type="domain" description="GFO/IDH/MocA-like oxidoreductase" evidence="2">
    <location>
        <begin position="130"/>
        <end position="259"/>
    </location>
</feature>
<dbReference type="EMBL" id="FOTF01000003">
    <property type="protein sequence ID" value="SFK88049.1"/>
    <property type="molecule type" value="Genomic_DNA"/>
</dbReference>
<dbReference type="Gene3D" id="3.40.50.720">
    <property type="entry name" value="NAD(P)-binding Rossmann-like Domain"/>
    <property type="match status" value="1"/>
</dbReference>
<dbReference type="SUPFAM" id="SSF55347">
    <property type="entry name" value="Glyceraldehyde-3-phosphate dehydrogenase-like, C-terminal domain"/>
    <property type="match status" value="1"/>
</dbReference>
<dbReference type="Proteomes" id="UP000199550">
    <property type="component" value="Unassembled WGS sequence"/>
</dbReference>
<dbReference type="InterPro" id="IPR055170">
    <property type="entry name" value="GFO_IDH_MocA-like_dom"/>
</dbReference>
<evidence type="ECO:0000259" key="1">
    <source>
        <dbReference type="Pfam" id="PF01408"/>
    </source>
</evidence>
<gene>
    <name evidence="3" type="ORF">SAMN04488004_103200</name>
</gene>
<dbReference type="Gene3D" id="3.30.360.10">
    <property type="entry name" value="Dihydrodipicolinate Reductase, domain 2"/>
    <property type="match status" value="1"/>
</dbReference>
<dbReference type="InterPro" id="IPR051317">
    <property type="entry name" value="Gfo/Idh/MocA_oxidoreduct"/>
</dbReference>
<dbReference type="PANTHER" id="PTHR43708">
    <property type="entry name" value="CONSERVED EXPRESSED OXIDOREDUCTASE (EUROFUNG)"/>
    <property type="match status" value="1"/>
</dbReference>
<dbReference type="RefSeq" id="WP_090185880.1">
    <property type="nucleotide sequence ID" value="NZ_FOTF01000003.1"/>
</dbReference>
<evidence type="ECO:0000313" key="4">
    <source>
        <dbReference type="Proteomes" id="UP000199550"/>
    </source>
</evidence>
<accession>A0A1I4D5H0</accession>
<sequence>MTAPARLRVACVGAGYFSRFHYDSWARIDRVDLVGSCNRDIEKARATGLPAFDDLQAMLDQTQPDLLDIVLPPVAHADTIRTALRCGVKLMICQKPFCQSLIEARAIVAEADAVGARIVVHENFRFQPWYRVIKAALDRGAIGTVLQATFRLRTGDGQGPDAYLDRQPYFQQMDRFLIHETGVHWVDTFRYLFGNPLSVYADLRQVNPVLAGEDAGYVLFDHPGGVRAMFDGNRNLDHAADNLRRTMGEALIEGTDGTLTLTGDGVVTLRGFHAMTTQTLIGPDHWDGFGGDCVHALQSHVVAGVLDGAPLENLAPDYLSVIQIEDDIYASSREGRKIKLELS</sequence>
<dbReference type="InterPro" id="IPR036291">
    <property type="entry name" value="NAD(P)-bd_dom_sf"/>
</dbReference>
<proteinExistence type="predicted"/>
<evidence type="ECO:0000313" key="3">
    <source>
        <dbReference type="EMBL" id="SFK88049.1"/>
    </source>
</evidence>
<dbReference type="SUPFAM" id="SSF51735">
    <property type="entry name" value="NAD(P)-binding Rossmann-fold domains"/>
    <property type="match status" value="1"/>
</dbReference>
<protein>
    <submittedName>
        <fullName evidence="3">Predicted dehydrogenase</fullName>
    </submittedName>
</protein>
<name>A0A1I4D5H0_9RHOB</name>
<dbReference type="OrthoDB" id="9792935at2"/>
<dbReference type="PANTHER" id="PTHR43708:SF8">
    <property type="entry name" value="OXIDOREDUCTASE"/>
    <property type="match status" value="1"/>
</dbReference>
<organism evidence="3 4">
    <name type="scientific">Loktanella salsilacus</name>
    <dbReference type="NCBI Taxonomy" id="195913"/>
    <lineage>
        <taxon>Bacteria</taxon>
        <taxon>Pseudomonadati</taxon>
        <taxon>Pseudomonadota</taxon>
        <taxon>Alphaproteobacteria</taxon>
        <taxon>Rhodobacterales</taxon>
        <taxon>Roseobacteraceae</taxon>
        <taxon>Loktanella</taxon>
    </lineage>
</organism>
<feature type="domain" description="Gfo/Idh/MocA-like oxidoreductase N-terminal" evidence="1">
    <location>
        <begin position="7"/>
        <end position="120"/>
    </location>
</feature>
<dbReference type="Pfam" id="PF22725">
    <property type="entry name" value="GFO_IDH_MocA_C3"/>
    <property type="match status" value="1"/>
</dbReference>
<evidence type="ECO:0000259" key="2">
    <source>
        <dbReference type="Pfam" id="PF22725"/>
    </source>
</evidence>
<reference evidence="4" key="1">
    <citation type="submission" date="2016-10" db="EMBL/GenBank/DDBJ databases">
        <authorList>
            <person name="Varghese N."/>
            <person name="Submissions S."/>
        </authorList>
    </citation>
    <scope>NUCLEOTIDE SEQUENCE [LARGE SCALE GENOMIC DNA]</scope>
    <source>
        <strain evidence="4">DSM 16199</strain>
    </source>
</reference>
<dbReference type="GO" id="GO:0000166">
    <property type="term" value="F:nucleotide binding"/>
    <property type="evidence" value="ECO:0007669"/>
    <property type="project" value="InterPro"/>
</dbReference>
<dbReference type="STRING" id="195913.SAMN04488004_103200"/>
<dbReference type="InterPro" id="IPR000683">
    <property type="entry name" value="Gfo/Idh/MocA-like_OxRdtase_N"/>
</dbReference>
<keyword evidence="4" id="KW-1185">Reference proteome</keyword>